<dbReference type="EMBL" id="FOFY01000016">
    <property type="protein sequence ID" value="SER46058.1"/>
    <property type="molecule type" value="Genomic_DNA"/>
</dbReference>
<keyword evidence="2" id="KW-1185">Reference proteome</keyword>
<gene>
    <name evidence="1" type="ORF">SAMN04488089_11667</name>
</gene>
<proteinExistence type="predicted"/>
<accession>A0AAJ4W6G6</accession>
<dbReference type="KEGG" id="mpw:MPR_1867"/>
<organism evidence="1 2">
    <name type="scientific">Myroides profundi</name>
    <dbReference type="NCBI Taxonomy" id="480520"/>
    <lineage>
        <taxon>Bacteria</taxon>
        <taxon>Pseudomonadati</taxon>
        <taxon>Bacteroidota</taxon>
        <taxon>Flavobacteriia</taxon>
        <taxon>Flavobacteriales</taxon>
        <taxon>Flavobacteriaceae</taxon>
        <taxon>Myroides</taxon>
    </lineage>
</organism>
<evidence type="ECO:0000313" key="1">
    <source>
        <dbReference type="EMBL" id="SER46058.1"/>
    </source>
</evidence>
<reference evidence="1 2" key="1">
    <citation type="submission" date="2016-10" db="EMBL/GenBank/DDBJ databases">
        <authorList>
            <person name="Varghese N."/>
            <person name="Submissions S."/>
        </authorList>
    </citation>
    <scope>NUCLEOTIDE SEQUENCE [LARGE SCALE GENOMIC DNA]</scope>
    <source>
        <strain evidence="2">DSM 19823 / KCTC 23066 / CCTCC M 208030 / D25</strain>
    </source>
</reference>
<dbReference type="AlphaFoldDB" id="A0AAJ4W6G6"/>
<name>A0AAJ4W6G6_MYRPR</name>
<dbReference type="RefSeq" id="WP_041891873.1">
    <property type="nucleotide sequence ID" value="NZ_CP010817.1"/>
</dbReference>
<sequence length="312" mass="36366">MKLELVKKITIGHPILTAKTVDDCTAIFLSYNEESMYYQMIYISSEEFKIIELDYREKYYSVKQHPVLFSIDNQFGFIKNQKELFLYSFENKQFETIGIHDSDVLPQCFKLQWRVPISDCSLLPICFDNDGIGMDTRYIAFLQFNINNKWAKWESCTTLQTKNLKHHNENTYPPKLDTAMLKDNALYTFTSGAKVTSINKWGMDYYACCKGNINGRIEELLLDSGNLEGKDGKKRGVNGLFSSSQRYLMLTPVFQSDEWKGKQKIFSLESNVLEDITFPRGFGKYPQIIEHLEDCFWVYLRDSKEIAICKEV</sequence>
<protein>
    <submittedName>
        <fullName evidence="1">Uncharacterized protein</fullName>
    </submittedName>
</protein>
<dbReference type="Proteomes" id="UP000183496">
    <property type="component" value="Unassembled WGS sequence"/>
</dbReference>
<evidence type="ECO:0000313" key="2">
    <source>
        <dbReference type="Proteomes" id="UP000183496"/>
    </source>
</evidence>
<comment type="caution">
    <text evidence="1">The sequence shown here is derived from an EMBL/GenBank/DDBJ whole genome shotgun (WGS) entry which is preliminary data.</text>
</comment>